<dbReference type="Proteomes" id="UP000825935">
    <property type="component" value="Chromosome 1"/>
</dbReference>
<keyword evidence="4" id="KW-0539">Nucleus</keyword>
<comment type="caution">
    <text evidence="7">The sequence shown here is derived from an EMBL/GenBank/DDBJ whole genome shotgun (WGS) entry which is preliminary data.</text>
</comment>
<name>A0A8T2VFP2_CERRI</name>
<comment type="subcellular location">
    <subcellularLocation>
        <location evidence="1">Nucleus</location>
    </subcellularLocation>
</comment>
<keyword evidence="2" id="KW-0805">Transcription regulation</keyword>
<proteinExistence type="predicted"/>
<gene>
    <name evidence="7" type="ORF">KP509_01G042200</name>
</gene>
<evidence type="ECO:0000259" key="6">
    <source>
        <dbReference type="PROSITE" id="PS50888"/>
    </source>
</evidence>
<evidence type="ECO:0000256" key="3">
    <source>
        <dbReference type="ARBA" id="ARBA00023163"/>
    </source>
</evidence>
<dbReference type="OMA" id="NGTERDY"/>
<dbReference type="PROSITE" id="PS50888">
    <property type="entry name" value="BHLH"/>
    <property type="match status" value="1"/>
</dbReference>
<dbReference type="EMBL" id="CM035406">
    <property type="protein sequence ID" value="KAH7446162.1"/>
    <property type="molecule type" value="Genomic_DNA"/>
</dbReference>
<dbReference type="Pfam" id="PF00010">
    <property type="entry name" value="HLH"/>
    <property type="match status" value="1"/>
</dbReference>
<dbReference type="GO" id="GO:0046983">
    <property type="term" value="F:protein dimerization activity"/>
    <property type="evidence" value="ECO:0007669"/>
    <property type="project" value="InterPro"/>
</dbReference>
<dbReference type="InterPro" id="IPR051358">
    <property type="entry name" value="TF_AMS/ICE1/BHLH6-like"/>
</dbReference>
<dbReference type="Pfam" id="PF22754">
    <property type="entry name" value="bHLH-TF_ACT-like_plant"/>
    <property type="match status" value="1"/>
</dbReference>
<keyword evidence="8" id="KW-1185">Reference proteome</keyword>
<evidence type="ECO:0000256" key="5">
    <source>
        <dbReference type="SAM" id="Coils"/>
    </source>
</evidence>
<dbReference type="AlphaFoldDB" id="A0A8T2VFP2"/>
<protein>
    <recommendedName>
        <fullName evidence="6">BHLH domain-containing protein</fullName>
    </recommendedName>
</protein>
<dbReference type="PANTHER" id="PTHR31945:SF144">
    <property type="entry name" value="BHLH DOMAIN-CONTAINING PROTEIN"/>
    <property type="match status" value="1"/>
</dbReference>
<keyword evidence="5" id="KW-0175">Coiled coil</keyword>
<dbReference type="GO" id="GO:0043565">
    <property type="term" value="F:sequence-specific DNA binding"/>
    <property type="evidence" value="ECO:0007669"/>
    <property type="project" value="TreeGrafter"/>
</dbReference>
<dbReference type="InterPro" id="IPR011598">
    <property type="entry name" value="bHLH_dom"/>
</dbReference>
<dbReference type="InterPro" id="IPR036638">
    <property type="entry name" value="HLH_DNA-bd_sf"/>
</dbReference>
<dbReference type="SUPFAM" id="SSF47459">
    <property type="entry name" value="HLH, helix-loop-helix DNA-binding domain"/>
    <property type="match status" value="1"/>
</dbReference>
<dbReference type="SMART" id="SM00353">
    <property type="entry name" value="HLH"/>
    <property type="match status" value="1"/>
</dbReference>
<dbReference type="OrthoDB" id="623055at2759"/>
<evidence type="ECO:0000313" key="7">
    <source>
        <dbReference type="EMBL" id="KAH7446162.1"/>
    </source>
</evidence>
<accession>A0A8T2VFP2</accession>
<evidence type="ECO:0000256" key="1">
    <source>
        <dbReference type="ARBA" id="ARBA00004123"/>
    </source>
</evidence>
<feature type="domain" description="BHLH" evidence="6">
    <location>
        <begin position="161"/>
        <end position="210"/>
    </location>
</feature>
<dbReference type="InterPro" id="IPR054502">
    <property type="entry name" value="bHLH-TF_ACT-like_plant"/>
</dbReference>
<keyword evidence="3" id="KW-0804">Transcription</keyword>
<reference evidence="7" key="1">
    <citation type="submission" date="2021-08" db="EMBL/GenBank/DDBJ databases">
        <title>WGS assembly of Ceratopteris richardii.</title>
        <authorList>
            <person name="Marchant D.B."/>
            <person name="Chen G."/>
            <person name="Jenkins J."/>
            <person name="Shu S."/>
            <person name="Leebens-Mack J."/>
            <person name="Grimwood J."/>
            <person name="Schmutz J."/>
            <person name="Soltis P."/>
            <person name="Soltis D."/>
            <person name="Chen Z.-H."/>
        </authorList>
    </citation>
    <scope>NUCLEOTIDE SEQUENCE</scope>
    <source>
        <strain evidence="7">Whitten #5841</strain>
        <tissue evidence="7">Leaf</tissue>
    </source>
</reference>
<organism evidence="7 8">
    <name type="scientific">Ceratopteris richardii</name>
    <name type="common">Triangle waterfern</name>
    <dbReference type="NCBI Taxonomy" id="49495"/>
    <lineage>
        <taxon>Eukaryota</taxon>
        <taxon>Viridiplantae</taxon>
        <taxon>Streptophyta</taxon>
        <taxon>Embryophyta</taxon>
        <taxon>Tracheophyta</taxon>
        <taxon>Polypodiopsida</taxon>
        <taxon>Polypodiidae</taxon>
        <taxon>Polypodiales</taxon>
        <taxon>Pteridineae</taxon>
        <taxon>Pteridaceae</taxon>
        <taxon>Parkerioideae</taxon>
        <taxon>Ceratopteris</taxon>
    </lineage>
</organism>
<dbReference type="GO" id="GO:0003700">
    <property type="term" value="F:DNA-binding transcription factor activity"/>
    <property type="evidence" value="ECO:0007669"/>
    <property type="project" value="TreeGrafter"/>
</dbReference>
<dbReference type="GO" id="GO:0005634">
    <property type="term" value="C:nucleus"/>
    <property type="evidence" value="ECO:0007669"/>
    <property type="project" value="UniProtKB-SubCell"/>
</dbReference>
<evidence type="ECO:0000256" key="2">
    <source>
        <dbReference type="ARBA" id="ARBA00023015"/>
    </source>
</evidence>
<evidence type="ECO:0000313" key="8">
    <source>
        <dbReference type="Proteomes" id="UP000825935"/>
    </source>
</evidence>
<sequence>MDYANSLALLTSIDQEMPLSFGVDSYSSAVGMHDDELSSLFEHTGEWDLRTEATFSSWESRFLCGQNSVIDLVASEIAKQSNSLDAQGEGNRFQTKSVFEKGNMNATSTVFVSKAEALSSSTNASKVAIPSSVNSISEFRSVRSLDISENSEDDHSLDGKTPLSKNLVSERRRRKKLNEKLYSLRALVPKISKMDKASIVRDAIDYVRELQKQVESIQADIDAIQANKDGSQQLSCIMSPGTGVFDRSKKRMFVEHEILELEVALMEKQTFQIRIHCKKGPGALVQLTKALEAMDFEIVNANLTGVNEHILNNVVVKAHKGAVMTCEEVKKLIQEIIPQFGLRF</sequence>
<feature type="coiled-coil region" evidence="5">
    <location>
        <begin position="200"/>
        <end position="227"/>
    </location>
</feature>
<evidence type="ECO:0000256" key="4">
    <source>
        <dbReference type="ARBA" id="ARBA00023242"/>
    </source>
</evidence>
<dbReference type="Gene3D" id="4.10.280.10">
    <property type="entry name" value="Helix-loop-helix DNA-binding domain"/>
    <property type="match status" value="1"/>
</dbReference>
<dbReference type="PANTHER" id="PTHR31945">
    <property type="entry name" value="TRANSCRIPTION FACTOR SCREAM2-RELATED"/>
    <property type="match status" value="1"/>
</dbReference>